<reference evidence="1 2" key="1">
    <citation type="submission" date="2015-04" db="EMBL/GenBank/DDBJ databases">
        <authorList>
            <person name="Syromyatnikov M.Y."/>
            <person name="Popov V.N."/>
        </authorList>
    </citation>
    <scope>NUCLEOTIDE SEQUENCE [LARGE SCALE GENOMIC DNA]</scope>
</reference>
<gene>
    <name evidence="1" type="ORF">CLUMA_CG004173</name>
</gene>
<protein>
    <submittedName>
        <fullName evidence="1">CLUMA_CG004173, isoform A</fullName>
    </submittedName>
</protein>
<accession>A0A1J1HSA5</accession>
<evidence type="ECO:0000313" key="2">
    <source>
        <dbReference type="Proteomes" id="UP000183832"/>
    </source>
</evidence>
<name>A0A1J1HSA5_9DIPT</name>
<dbReference type="EMBL" id="CVRI01000019">
    <property type="protein sequence ID" value="CRK90418.1"/>
    <property type="molecule type" value="Genomic_DNA"/>
</dbReference>
<proteinExistence type="predicted"/>
<evidence type="ECO:0000313" key="1">
    <source>
        <dbReference type="EMBL" id="CRK90418.1"/>
    </source>
</evidence>
<organism evidence="1 2">
    <name type="scientific">Clunio marinus</name>
    <dbReference type="NCBI Taxonomy" id="568069"/>
    <lineage>
        <taxon>Eukaryota</taxon>
        <taxon>Metazoa</taxon>
        <taxon>Ecdysozoa</taxon>
        <taxon>Arthropoda</taxon>
        <taxon>Hexapoda</taxon>
        <taxon>Insecta</taxon>
        <taxon>Pterygota</taxon>
        <taxon>Neoptera</taxon>
        <taxon>Endopterygota</taxon>
        <taxon>Diptera</taxon>
        <taxon>Nematocera</taxon>
        <taxon>Chironomoidea</taxon>
        <taxon>Chironomidae</taxon>
        <taxon>Clunio</taxon>
    </lineage>
</organism>
<dbReference type="Proteomes" id="UP000183832">
    <property type="component" value="Unassembled WGS sequence"/>
</dbReference>
<sequence length="31" mass="3700">MIIDFNFYLTFFRLKGSSTKKEDVCLRRIGT</sequence>
<dbReference type="AlphaFoldDB" id="A0A1J1HSA5"/>
<keyword evidence="2" id="KW-1185">Reference proteome</keyword>